<dbReference type="RefSeq" id="WP_142581170.1">
    <property type="nucleotide sequence ID" value="NZ_CABFPH010000001.1"/>
</dbReference>
<dbReference type="Pfam" id="PF13468">
    <property type="entry name" value="Glyoxalase_3"/>
    <property type="match status" value="1"/>
</dbReference>
<dbReference type="Gene3D" id="3.10.180.10">
    <property type="entry name" value="2,3-Dihydroxybiphenyl 1,2-Dioxygenase, domain 1"/>
    <property type="match status" value="1"/>
</dbReference>
<proteinExistence type="predicted"/>
<accession>A0A509E7N5</accession>
<keyword evidence="3" id="KW-1185">Reference proteome</keyword>
<dbReference type="PANTHER" id="PTHR40265:SF1">
    <property type="entry name" value="GLYOXALASE-LIKE DOMAIN-CONTAINING PROTEIN"/>
    <property type="match status" value="1"/>
</dbReference>
<dbReference type="InterPro" id="IPR025870">
    <property type="entry name" value="Glyoxalase-like_dom"/>
</dbReference>
<evidence type="ECO:0000313" key="2">
    <source>
        <dbReference type="EMBL" id="VUD69585.1"/>
    </source>
</evidence>
<dbReference type="SUPFAM" id="SSF54593">
    <property type="entry name" value="Glyoxalase/Bleomycin resistance protein/Dihydroxybiphenyl dioxygenase"/>
    <property type="match status" value="1"/>
</dbReference>
<gene>
    <name evidence="2" type="ORF">MET9862_00138</name>
</gene>
<dbReference type="EMBL" id="CABFPH010000001">
    <property type="protein sequence ID" value="VUD69585.1"/>
    <property type="molecule type" value="Genomic_DNA"/>
</dbReference>
<dbReference type="AlphaFoldDB" id="A0A509E7N5"/>
<feature type="domain" description="Glyoxalase-like" evidence="1">
    <location>
        <begin position="15"/>
        <end position="188"/>
    </location>
</feature>
<dbReference type="OrthoDB" id="9812467at2"/>
<dbReference type="Proteomes" id="UP000410984">
    <property type="component" value="Unassembled WGS sequence"/>
</dbReference>
<sequence length="271" mass="28578">MSPASTGAAPIGAALDHVVINVLHRMDEAAACFTALGFQLTPRGHHSLGSINHLMMVPGPYLELVGLPETGPQRQDVRDSPFGLNGLVLQSADADATRGRLAAAGLEVGPPVAFSRPVTVDGATAEARFRTVRLPATLFPAGRLYHCEHLTPDLVWRQEWFAHPNGFVGIDALTVESPDPAGEAGRYAVACGAPAERADGAWQIRLGAMTVAIVPGERARFRDLGLAFTGLDTLAARAASVAGADWNRLGPDMGALTLPALDLRLLCRVRS</sequence>
<dbReference type="PANTHER" id="PTHR40265">
    <property type="entry name" value="BLL2707 PROTEIN"/>
    <property type="match status" value="1"/>
</dbReference>
<dbReference type="InterPro" id="IPR029068">
    <property type="entry name" value="Glyas_Bleomycin-R_OHBP_Dase"/>
</dbReference>
<name>A0A509E7N5_9HYPH</name>
<protein>
    <recommendedName>
        <fullName evidence="1">Glyoxalase-like domain-containing protein</fullName>
    </recommendedName>
</protein>
<organism evidence="2 3">
    <name type="scientific">Methylobacterium symbioticum</name>
    <dbReference type="NCBI Taxonomy" id="2584084"/>
    <lineage>
        <taxon>Bacteria</taxon>
        <taxon>Pseudomonadati</taxon>
        <taxon>Pseudomonadota</taxon>
        <taxon>Alphaproteobacteria</taxon>
        <taxon>Hyphomicrobiales</taxon>
        <taxon>Methylobacteriaceae</taxon>
        <taxon>Methylobacterium</taxon>
    </lineage>
</organism>
<evidence type="ECO:0000313" key="3">
    <source>
        <dbReference type="Proteomes" id="UP000410984"/>
    </source>
</evidence>
<reference evidence="2 3" key="1">
    <citation type="submission" date="2019-06" db="EMBL/GenBank/DDBJ databases">
        <authorList>
            <person name="Rodrigo-Torres L."/>
            <person name="Arahal R. D."/>
            <person name="Lucena T."/>
        </authorList>
    </citation>
    <scope>NUCLEOTIDE SEQUENCE [LARGE SCALE GENOMIC DNA]</scope>
    <source>
        <strain evidence="2 3">SB0023/3</strain>
    </source>
</reference>
<evidence type="ECO:0000259" key="1">
    <source>
        <dbReference type="Pfam" id="PF13468"/>
    </source>
</evidence>